<dbReference type="EMBL" id="JAPZBO010000008">
    <property type="protein sequence ID" value="KAJ5307262.1"/>
    <property type="molecule type" value="Genomic_DNA"/>
</dbReference>
<dbReference type="CDD" id="cd02642">
    <property type="entry name" value="R3H_encore_like"/>
    <property type="match status" value="1"/>
</dbReference>
<dbReference type="GO" id="GO:0006012">
    <property type="term" value="P:galactose metabolic process"/>
    <property type="evidence" value="ECO:0007669"/>
    <property type="project" value="TreeGrafter"/>
</dbReference>
<keyword evidence="6" id="KW-1185">Reference proteome</keyword>
<dbReference type="SUPFAM" id="SSF82708">
    <property type="entry name" value="R3H domain"/>
    <property type="match status" value="1"/>
</dbReference>
<name>A0A9W9PQR1_9EURO</name>
<proteinExistence type="predicted"/>
<accession>A0A9W9PQR1</accession>
<feature type="compositionally biased region" description="Low complexity" evidence="2">
    <location>
        <begin position="29"/>
        <end position="39"/>
    </location>
</feature>
<feature type="region of interest" description="Disordered" evidence="2">
    <location>
        <begin position="361"/>
        <end position="469"/>
    </location>
</feature>
<dbReference type="Pfam" id="PF01424">
    <property type="entry name" value="R3H"/>
    <property type="match status" value="1"/>
</dbReference>
<reference evidence="5" key="2">
    <citation type="journal article" date="2023" name="IMA Fungus">
        <title>Comparative genomic study of the Penicillium genus elucidates a diverse pangenome and 15 lateral gene transfer events.</title>
        <authorList>
            <person name="Petersen C."/>
            <person name="Sorensen T."/>
            <person name="Nielsen M.R."/>
            <person name="Sondergaard T.E."/>
            <person name="Sorensen J.L."/>
            <person name="Fitzpatrick D.A."/>
            <person name="Frisvad J.C."/>
            <person name="Nielsen K.L."/>
        </authorList>
    </citation>
    <scope>NUCLEOTIDE SEQUENCE</scope>
    <source>
        <strain evidence="5">IBT 21472</strain>
    </source>
</reference>
<dbReference type="PROSITE" id="PS51673">
    <property type="entry name" value="SUZ"/>
    <property type="match status" value="1"/>
</dbReference>
<feature type="compositionally biased region" description="Polar residues" evidence="2">
    <location>
        <begin position="433"/>
        <end position="451"/>
    </location>
</feature>
<organism evidence="5 6">
    <name type="scientific">Penicillium atrosanguineum</name>
    <dbReference type="NCBI Taxonomy" id="1132637"/>
    <lineage>
        <taxon>Eukaryota</taxon>
        <taxon>Fungi</taxon>
        <taxon>Dikarya</taxon>
        <taxon>Ascomycota</taxon>
        <taxon>Pezizomycotina</taxon>
        <taxon>Eurotiomycetes</taxon>
        <taxon>Eurotiomycetidae</taxon>
        <taxon>Eurotiales</taxon>
        <taxon>Aspergillaceae</taxon>
        <taxon>Penicillium</taxon>
    </lineage>
</organism>
<dbReference type="PANTHER" id="PTHR15672">
    <property type="entry name" value="CAMP-REGULATED PHOSPHOPROTEIN 21 RELATED R3H DOMAIN CONTAINING PROTEIN"/>
    <property type="match status" value="1"/>
</dbReference>
<gene>
    <name evidence="5" type="ORF">N7476_007918</name>
</gene>
<dbReference type="Pfam" id="PF12752">
    <property type="entry name" value="SUZ"/>
    <property type="match status" value="1"/>
</dbReference>
<dbReference type="AlphaFoldDB" id="A0A9W9PQR1"/>
<dbReference type="GO" id="GO:0003676">
    <property type="term" value="F:nucleic acid binding"/>
    <property type="evidence" value="ECO:0007669"/>
    <property type="project" value="UniProtKB-UniRule"/>
</dbReference>
<evidence type="ECO:0000259" key="4">
    <source>
        <dbReference type="PROSITE" id="PS51673"/>
    </source>
</evidence>
<feature type="domain" description="SUZ" evidence="4">
    <location>
        <begin position="332"/>
        <end position="428"/>
    </location>
</feature>
<dbReference type="PANTHER" id="PTHR15672:SF8">
    <property type="entry name" value="PROTEIN ENCORE"/>
    <property type="match status" value="1"/>
</dbReference>
<feature type="compositionally biased region" description="Polar residues" evidence="2">
    <location>
        <begin position="169"/>
        <end position="181"/>
    </location>
</feature>
<feature type="region of interest" description="Disordered" evidence="2">
    <location>
        <begin position="585"/>
        <end position="630"/>
    </location>
</feature>
<feature type="region of interest" description="Disordered" evidence="2">
    <location>
        <begin position="725"/>
        <end position="800"/>
    </location>
</feature>
<evidence type="ECO:0000313" key="6">
    <source>
        <dbReference type="Proteomes" id="UP001147746"/>
    </source>
</evidence>
<evidence type="ECO:0008006" key="7">
    <source>
        <dbReference type="Google" id="ProtNLM"/>
    </source>
</evidence>
<feature type="region of interest" description="Disordered" evidence="2">
    <location>
        <begin position="25"/>
        <end position="58"/>
    </location>
</feature>
<dbReference type="Gene3D" id="3.30.1370.50">
    <property type="entry name" value="R3H-like domain"/>
    <property type="match status" value="1"/>
</dbReference>
<dbReference type="InterPro" id="IPR001374">
    <property type="entry name" value="R3H_dom"/>
</dbReference>
<comment type="caution">
    <text evidence="5">The sequence shown here is derived from an EMBL/GenBank/DDBJ whole genome shotgun (WGS) entry which is preliminary data.</text>
</comment>
<feature type="compositionally biased region" description="Polar residues" evidence="2">
    <location>
        <begin position="372"/>
        <end position="382"/>
    </location>
</feature>
<keyword evidence="1" id="KW-0597">Phosphoprotein</keyword>
<dbReference type="PROSITE" id="PS51061">
    <property type="entry name" value="R3H"/>
    <property type="match status" value="1"/>
</dbReference>
<dbReference type="InterPro" id="IPR051937">
    <property type="entry name" value="R3H_domain_containing"/>
</dbReference>
<feature type="compositionally biased region" description="Basic and acidic residues" evidence="2">
    <location>
        <begin position="400"/>
        <end position="432"/>
    </location>
</feature>
<evidence type="ECO:0000313" key="5">
    <source>
        <dbReference type="EMBL" id="KAJ5307262.1"/>
    </source>
</evidence>
<dbReference type="Proteomes" id="UP001147746">
    <property type="component" value="Unassembled WGS sequence"/>
</dbReference>
<feature type="compositionally biased region" description="Basic and acidic residues" evidence="2">
    <location>
        <begin position="146"/>
        <end position="155"/>
    </location>
</feature>
<protein>
    <recommendedName>
        <fullName evidence="7">R3H domain-containing protein</fullName>
    </recommendedName>
</protein>
<feature type="domain" description="R3H" evidence="3">
    <location>
        <begin position="268"/>
        <end position="331"/>
    </location>
</feature>
<reference evidence="5" key="1">
    <citation type="submission" date="2022-12" db="EMBL/GenBank/DDBJ databases">
        <authorList>
            <person name="Petersen C."/>
        </authorList>
    </citation>
    <scope>NUCLEOTIDE SEQUENCE</scope>
    <source>
        <strain evidence="5">IBT 21472</strain>
    </source>
</reference>
<dbReference type="InterPro" id="IPR036867">
    <property type="entry name" value="R3H_dom_sf"/>
</dbReference>
<evidence type="ECO:0000256" key="2">
    <source>
        <dbReference type="SAM" id="MobiDB-lite"/>
    </source>
</evidence>
<evidence type="ECO:0000259" key="3">
    <source>
        <dbReference type="PROSITE" id="PS51061"/>
    </source>
</evidence>
<dbReference type="InterPro" id="IPR024771">
    <property type="entry name" value="SUZ"/>
</dbReference>
<sequence length="821" mass="88296">MASQSPPPGDPNFSFAKIAAMSAIPNPHSSSASVESNSSQLATTSHVSESFNTGAPLPPHSLNTIKQKIASSDPAVDHLGRAVQDIDITLQTDREGSGSSIDDQENILLKRENSFEDDRTHISNSSTKMTNFDSKSLASVTTFAMDEKDSVRPDDSASVQAIDEEESLSGATSGAPNSVSGSEAGGRLFRDQFRDGNPLRSRGVLPVPGPLFNDGDSRGTITIPPDSVANNFIIAANPDGLSDGSSIHGFPLEPDEKLLEAMKSPKDRLTVLQLEERIRYFIKESTEQSLELPPSNGFQRLLAHKLGDYYHLTHFVDNNVTSVRLHRTPFCRLPEPISAVHAATSTTPPPSVPAMKIMRRNDDRRSAEGSIAASSSVQSKATSEAGDSGAEGDRAGSSADTKDRMTLTREEREAKYQEVRERIFRDFPDSVKSDTTSGESNPDMSRSSSTSGRRKNNRQRTPHDDSFEARSQFNAYYPGMQYNNGQSQAPYNVGGNDGSYATQQVPYLVGPGVPPPATGYMPAGQNSTVHPGQMGGVNNPPQYPMAMSPQMASNGSWQGGSMPQQSPFAGYASMSQSGMINQGMMNQPLPSTSSPAMNTFPMPQSAQYQPNPQWGSPPYSGNYQQSPQRNQAPVHWPNYPSQSMTSNLAAYPYAQYPGQHLNPTLQNTGSSVMPGNYNARSHFNPQTRSFIPGGAPSTRNPSRGAQHPMQPFNGMPQASWMAYPEPNPQNRGMEHPSAASTARVPNLPNLPNPGRDSIAKWGTPSHLPPKPPPSEVKSGFDMKHRMGPPPVPAPSYPGNGIPVAQNGPLVITGGATVSKTN</sequence>
<evidence type="ECO:0000256" key="1">
    <source>
        <dbReference type="ARBA" id="ARBA00022553"/>
    </source>
</evidence>
<feature type="compositionally biased region" description="Polar residues" evidence="2">
    <location>
        <begin position="40"/>
        <end position="53"/>
    </location>
</feature>
<feature type="region of interest" description="Disordered" evidence="2">
    <location>
        <begin position="146"/>
        <end position="211"/>
    </location>
</feature>